<evidence type="ECO:0000313" key="2">
    <source>
        <dbReference type="EMBL" id="KAK6361807.1"/>
    </source>
</evidence>
<proteinExistence type="predicted"/>
<feature type="compositionally biased region" description="Basic and acidic residues" evidence="1">
    <location>
        <begin position="231"/>
        <end position="275"/>
    </location>
</feature>
<accession>A0AAV9VIL0</accession>
<evidence type="ECO:0000313" key="3">
    <source>
        <dbReference type="Proteomes" id="UP001373714"/>
    </source>
</evidence>
<feature type="compositionally biased region" description="Basic and acidic residues" evidence="1">
    <location>
        <begin position="81"/>
        <end position="119"/>
    </location>
</feature>
<feature type="compositionally biased region" description="Basic residues" evidence="1">
    <location>
        <begin position="36"/>
        <end position="47"/>
    </location>
</feature>
<feature type="region of interest" description="Disordered" evidence="1">
    <location>
        <begin position="1"/>
        <end position="322"/>
    </location>
</feature>
<feature type="compositionally biased region" description="Polar residues" evidence="1">
    <location>
        <begin position="22"/>
        <end position="32"/>
    </location>
</feature>
<feature type="compositionally biased region" description="Acidic residues" evidence="1">
    <location>
        <begin position="120"/>
        <end position="151"/>
    </location>
</feature>
<feature type="compositionally biased region" description="Polar residues" evidence="1">
    <location>
        <begin position="188"/>
        <end position="205"/>
    </location>
</feature>
<organism evidence="2 3">
    <name type="scientific">Orbilia blumenaviensis</name>
    <dbReference type="NCBI Taxonomy" id="1796055"/>
    <lineage>
        <taxon>Eukaryota</taxon>
        <taxon>Fungi</taxon>
        <taxon>Dikarya</taxon>
        <taxon>Ascomycota</taxon>
        <taxon>Pezizomycotina</taxon>
        <taxon>Orbiliomycetes</taxon>
        <taxon>Orbiliales</taxon>
        <taxon>Orbiliaceae</taxon>
        <taxon>Orbilia</taxon>
    </lineage>
</organism>
<keyword evidence="3" id="KW-1185">Reference proteome</keyword>
<feature type="region of interest" description="Disordered" evidence="1">
    <location>
        <begin position="761"/>
        <end position="903"/>
    </location>
</feature>
<feature type="compositionally biased region" description="Acidic residues" evidence="1">
    <location>
        <begin position="765"/>
        <end position="792"/>
    </location>
</feature>
<feature type="compositionally biased region" description="Acidic residues" evidence="1">
    <location>
        <begin position="278"/>
        <end position="289"/>
    </location>
</feature>
<protein>
    <submittedName>
        <fullName evidence="2">Uncharacterized protein</fullName>
    </submittedName>
</protein>
<feature type="compositionally biased region" description="Acidic residues" evidence="1">
    <location>
        <begin position="68"/>
        <end position="80"/>
    </location>
</feature>
<evidence type="ECO:0000256" key="1">
    <source>
        <dbReference type="SAM" id="MobiDB-lite"/>
    </source>
</evidence>
<feature type="compositionally biased region" description="Basic residues" evidence="1">
    <location>
        <begin position="1"/>
        <end position="14"/>
    </location>
</feature>
<sequence>MPPKKKSKKVYPRRRPGETLSEPENNGRSQLPMSPRRARKLRYRRTSSLRSGISPELDRLSVSQESALVEEEDSPEEEDNPGDKVENKEEENGGKGGKGEDKADKEDEKEKDKKKNKKDEDEEEDKKDEDEEEDKKDEDEEEDKKDEDEEKDSFPTIQRPKSPGDKKDPGAGGAGASSSGPRGRRTRSNTISGNVYHPSSGNQRGNGRRTTSKSDPEDGEIIEDDSTVDSKIGDTSDAKPENNGGDKMDIETKRETSQYARKDDTASKKRNRDAMNTDSDESWDDDLVDFDSKSSTSSEDDTNKQPTENPISNPMAPAPPTHRILPQCWMTFDEDELSEPDIDWWDQFDHCNNLKWWDEGYIYTDFDSRSFAERWCKIPFTEWRRTWEIDDVRVEWLREFLDDIVPCMDSSQSLPTTSGNKPIHKGMLVAAFMYRAVQIFRLRYNYETVFLNLAKRIMMEPGLLETIPPYYRSIFCKIPHLSDFKLSLPTRNGRKRVAIAQPCESIERQLKEIRYWKVIKRRIERGLKGIPMGWMTLPDDDGYVFPHVYDDPYIFEHCPRHDPMHPFRVVPHCKRPPGKGPMRMRPMEYDASLWMSLIRSLHERDGGTLEEPHQDTKWRNRCITLHETTQGSDKQMDTLVHGCEEDMADMRKRHLIESCNDVEIYGICIRRTEAVMIRLRRMEYQISNVYNLKDRGHQREFLWLIVNVVTEVFWGKNILKEGRKEPDNLPRPVAIPDGYIISIDGYEGLELEVRERADDGMVVDSGDDDGDDVDSDEDGDDADIGGEDEEERDNASHGMPWVQVGGYNEDGEDDYATDYGGDGAYEEDDGYEEDDEGGYTDNEHGGDDGDDDDDWDSGKSFTKDDSEEKESEESEESHKSGEGDGKDDEDKMEDVKRTDDSIS</sequence>
<name>A0AAV9VIL0_9PEZI</name>
<feature type="compositionally biased region" description="Acidic residues" evidence="1">
    <location>
        <begin position="824"/>
        <end position="838"/>
    </location>
</feature>
<comment type="caution">
    <text evidence="2">The sequence shown here is derived from an EMBL/GenBank/DDBJ whole genome shotgun (WGS) entry which is preliminary data.</text>
</comment>
<dbReference type="Proteomes" id="UP001373714">
    <property type="component" value="Unassembled WGS sequence"/>
</dbReference>
<dbReference type="EMBL" id="JAVHNS010000002">
    <property type="protein sequence ID" value="KAK6361807.1"/>
    <property type="molecule type" value="Genomic_DNA"/>
</dbReference>
<gene>
    <name evidence="2" type="ORF">TWF730_005522</name>
</gene>
<feature type="compositionally biased region" description="Acidic residues" evidence="1">
    <location>
        <begin position="217"/>
        <end position="227"/>
    </location>
</feature>
<reference evidence="2 3" key="1">
    <citation type="submission" date="2019-10" db="EMBL/GenBank/DDBJ databases">
        <authorList>
            <person name="Palmer J.M."/>
        </authorList>
    </citation>
    <scope>NUCLEOTIDE SEQUENCE [LARGE SCALE GENOMIC DNA]</scope>
    <source>
        <strain evidence="2 3">TWF730</strain>
    </source>
</reference>
<dbReference type="AlphaFoldDB" id="A0AAV9VIL0"/>
<feature type="compositionally biased region" description="Basic and acidic residues" evidence="1">
    <location>
        <begin position="893"/>
        <end position="903"/>
    </location>
</feature>